<proteinExistence type="predicted"/>
<dbReference type="EMBL" id="JACTNZ010000004">
    <property type="protein sequence ID" value="KAG5554735.1"/>
    <property type="molecule type" value="Genomic_DNA"/>
</dbReference>
<organism evidence="1 2">
    <name type="scientific">Rhododendron griersonianum</name>
    <dbReference type="NCBI Taxonomy" id="479676"/>
    <lineage>
        <taxon>Eukaryota</taxon>
        <taxon>Viridiplantae</taxon>
        <taxon>Streptophyta</taxon>
        <taxon>Embryophyta</taxon>
        <taxon>Tracheophyta</taxon>
        <taxon>Spermatophyta</taxon>
        <taxon>Magnoliopsida</taxon>
        <taxon>eudicotyledons</taxon>
        <taxon>Gunneridae</taxon>
        <taxon>Pentapetalae</taxon>
        <taxon>asterids</taxon>
        <taxon>Ericales</taxon>
        <taxon>Ericaceae</taxon>
        <taxon>Ericoideae</taxon>
        <taxon>Rhodoreae</taxon>
        <taxon>Rhododendron</taxon>
    </lineage>
</organism>
<gene>
    <name evidence="1" type="ORF">RHGRI_012332</name>
</gene>
<reference evidence="1" key="1">
    <citation type="submission" date="2020-08" db="EMBL/GenBank/DDBJ databases">
        <title>Plant Genome Project.</title>
        <authorList>
            <person name="Zhang R.-G."/>
        </authorList>
    </citation>
    <scope>NUCLEOTIDE SEQUENCE</scope>
    <source>
        <strain evidence="1">WSP0</strain>
        <tissue evidence="1">Leaf</tissue>
    </source>
</reference>
<dbReference type="AlphaFoldDB" id="A0AAV6KQP2"/>
<sequence length="78" mass="8889">MISRRQRREFSGSSSGQVVVASVAVWWETSKGNYISMSGWSFIGDQRKDLRIRGEVKFGLESSLIKKCFGYVYPAVDY</sequence>
<name>A0AAV6KQP2_9ERIC</name>
<dbReference type="Proteomes" id="UP000823749">
    <property type="component" value="Chromosome 4"/>
</dbReference>
<evidence type="ECO:0000313" key="1">
    <source>
        <dbReference type="EMBL" id="KAG5554735.1"/>
    </source>
</evidence>
<keyword evidence="2" id="KW-1185">Reference proteome</keyword>
<accession>A0AAV6KQP2</accession>
<protein>
    <submittedName>
        <fullName evidence="1">Uncharacterized protein</fullName>
    </submittedName>
</protein>
<evidence type="ECO:0000313" key="2">
    <source>
        <dbReference type="Proteomes" id="UP000823749"/>
    </source>
</evidence>
<comment type="caution">
    <text evidence="1">The sequence shown here is derived from an EMBL/GenBank/DDBJ whole genome shotgun (WGS) entry which is preliminary data.</text>
</comment>